<dbReference type="Pfam" id="PF03803">
    <property type="entry name" value="Scramblase"/>
    <property type="match status" value="1"/>
</dbReference>
<dbReference type="OrthoDB" id="191150at2759"/>
<reference evidence="4 5" key="1">
    <citation type="submission" date="2016-07" db="EMBL/GenBank/DDBJ databases">
        <title>Draft genome of the white-rot fungus Obba rivulosa 3A-2.</title>
        <authorList>
            <consortium name="DOE Joint Genome Institute"/>
            <person name="Miettinen O."/>
            <person name="Riley R."/>
            <person name="Acob R."/>
            <person name="Barry K."/>
            <person name="Cullen D."/>
            <person name="De Vries R."/>
            <person name="Hainaut M."/>
            <person name="Hatakka A."/>
            <person name="Henrissat B."/>
            <person name="Hilden K."/>
            <person name="Kuo R."/>
            <person name="Labutti K."/>
            <person name="Lipzen A."/>
            <person name="Makela M.R."/>
            <person name="Sandor L."/>
            <person name="Spatafora J.W."/>
            <person name="Grigoriev I.V."/>
            <person name="Hibbett D.S."/>
        </authorList>
    </citation>
    <scope>NUCLEOTIDE SEQUENCE [LARGE SCALE GENOMIC DNA]</scope>
    <source>
        <strain evidence="4 5">3A-2</strain>
    </source>
</reference>
<protein>
    <recommendedName>
        <fullName evidence="2">Phospholipid scramblase</fullName>
    </recommendedName>
</protein>
<dbReference type="PANTHER" id="PTHR23248">
    <property type="entry name" value="PHOSPHOLIPID SCRAMBLASE-RELATED"/>
    <property type="match status" value="1"/>
</dbReference>
<proteinExistence type="inferred from homology"/>
<keyword evidence="5" id="KW-1185">Reference proteome</keyword>
<comment type="similarity">
    <text evidence="1 2">Belongs to the phospholipid scramblase family.</text>
</comment>
<accession>A0A8E2DK07</accession>
<evidence type="ECO:0000313" key="5">
    <source>
        <dbReference type="Proteomes" id="UP000250043"/>
    </source>
</evidence>
<dbReference type="EMBL" id="KV722593">
    <property type="protein sequence ID" value="OCH85303.1"/>
    <property type="molecule type" value="Genomic_DNA"/>
</dbReference>
<evidence type="ECO:0000256" key="1">
    <source>
        <dbReference type="ARBA" id="ARBA00005350"/>
    </source>
</evidence>
<evidence type="ECO:0000256" key="2">
    <source>
        <dbReference type="RuleBase" id="RU363116"/>
    </source>
</evidence>
<dbReference type="InterPro" id="IPR025659">
    <property type="entry name" value="Tubby-like_C"/>
</dbReference>
<feature type="compositionally biased region" description="Basic and acidic residues" evidence="3">
    <location>
        <begin position="37"/>
        <end position="49"/>
    </location>
</feature>
<dbReference type="Proteomes" id="UP000250043">
    <property type="component" value="Unassembled WGS sequence"/>
</dbReference>
<evidence type="ECO:0000313" key="4">
    <source>
        <dbReference type="EMBL" id="OCH85303.1"/>
    </source>
</evidence>
<feature type="region of interest" description="Disordered" evidence="3">
    <location>
        <begin position="37"/>
        <end position="98"/>
    </location>
</feature>
<sequence length="365" mass="41938">MLAQLSGKGLRQPLTSSLKTWPSLSCRTYAWSRYPDRSGLRSSRHEARRTSPFPRPKGPEPFAEPGQGFNPFAFNDPRPSVESSPLWEASRRPATSDPHEGLQNLLMYNDQLIVTRQLEMLNVFLGFEQANKYVIENEAGETLGFIAEEQHGLLSVFARQVFRTHRPFRAVVMDSAGTPVLWLRRPFAFINSRMYVQRLKDFGEYTPEGEPILDTFAEVQQRWHLWRRRYELFLRDGHRRVLSTTADPQPEPDLELYKQFAVVDEGFLAWHFTLRGKQGEELATINRAFRGIGRELFTDTGRYYVRFGPTPLDPMLPFVPDVPVIERPLTLEERALAIATAVNIDFDYFSRHSSGHGGGFIGFDE</sequence>
<dbReference type="InterPro" id="IPR005552">
    <property type="entry name" value="Scramblase"/>
</dbReference>
<evidence type="ECO:0000256" key="3">
    <source>
        <dbReference type="SAM" id="MobiDB-lite"/>
    </source>
</evidence>
<dbReference type="SUPFAM" id="SSF54518">
    <property type="entry name" value="Tubby C-terminal domain-like"/>
    <property type="match status" value="1"/>
</dbReference>
<gene>
    <name evidence="4" type="ORF">OBBRIDRAFT_821566</name>
</gene>
<dbReference type="GO" id="GO:0017128">
    <property type="term" value="F:phospholipid scramblase activity"/>
    <property type="evidence" value="ECO:0007669"/>
    <property type="project" value="InterPro"/>
</dbReference>
<dbReference type="GO" id="GO:0005886">
    <property type="term" value="C:plasma membrane"/>
    <property type="evidence" value="ECO:0007669"/>
    <property type="project" value="TreeGrafter"/>
</dbReference>
<dbReference type="AlphaFoldDB" id="A0A8E2DK07"/>
<dbReference type="PANTHER" id="PTHR23248:SF9">
    <property type="entry name" value="PHOSPHOLIPID SCRAMBLASE"/>
    <property type="match status" value="1"/>
</dbReference>
<name>A0A8E2DK07_9APHY</name>
<organism evidence="4 5">
    <name type="scientific">Obba rivulosa</name>
    <dbReference type="NCBI Taxonomy" id="1052685"/>
    <lineage>
        <taxon>Eukaryota</taxon>
        <taxon>Fungi</taxon>
        <taxon>Dikarya</taxon>
        <taxon>Basidiomycota</taxon>
        <taxon>Agaricomycotina</taxon>
        <taxon>Agaricomycetes</taxon>
        <taxon>Polyporales</taxon>
        <taxon>Gelatoporiaceae</taxon>
        <taxon>Obba</taxon>
    </lineage>
</organism>